<feature type="signal peptide" evidence="1">
    <location>
        <begin position="1"/>
        <end position="28"/>
    </location>
</feature>
<keyword evidence="1" id="KW-0732">Signal</keyword>
<name>A0ABN1JJW3_9BURK</name>
<reference evidence="2 3" key="1">
    <citation type="journal article" date="2019" name="Int. J. Syst. Evol. Microbiol.">
        <title>The Global Catalogue of Microorganisms (GCM) 10K type strain sequencing project: providing services to taxonomists for standard genome sequencing and annotation.</title>
        <authorList>
            <consortium name="The Broad Institute Genomics Platform"/>
            <consortium name="The Broad Institute Genome Sequencing Center for Infectious Disease"/>
            <person name="Wu L."/>
            <person name="Ma J."/>
        </authorList>
    </citation>
    <scope>NUCLEOTIDE SEQUENCE [LARGE SCALE GENOMIC DNA]</scope>
    <source>
        <strain evidence="2 3">JCM 15503</strain>
    </source>
</reference>
<dbReference type="RefSeq" id="WP_141290200.1">
    <property type="nucleotide sequence ID" value="NZ_BAAAEW010000003.1"/>
</dbReference>
<protein>
    <submittedName>
        <fullName evidence="2">Uncharacterized protein</fullName>
    </submittedName>
</protein>
<evidence type="ECO:0000313" key="2">
    <source>
        <dbReference type="EMBL" id="GAA0741386.1"/>
    </source>
</evidence>
<evidence type="ECO:0000313" key="3">
    <source>
        <dbReference type="Proteomes" id="UP001500279"/>
    </source>
</evidence>
<dbReference type="Proteomes" id="UP001500279">
    <property type="component" value="Unassembled WGS sequence"/>
</dbReference>
<dbReference type="EMBL" id="BAAAEW010000003">
    <property type="protein sequence ID" value="GAA0741386.1"/>
    <property type="molecule type" value="Genomic_DNA"/>
</dbReference>
<keyword evidence="3" id="KW-1185">Reference proteome</keyword>
<organism evidence="2 3">
    <name type="scientific">Ideonella azotifigens</name>
    <dbReference type="NCBI Taxonomy" id="513160"/>
    <lineage>
        <taxon>Bacteria</taxon>
        <taxon>Pseudomonadati</taxon>
        <taxon>Pseudomonadota</taxon>
        <taxon>Betaproteobacteria</taxon>
        <taxon>Burkholderiales</taxon>
        <taxon>Sphaerotilaceae</taxon>
        <taxon>Ideonella</taxon>
    </lineage>
</organism>
<feature type="chain" id="PRO_5046136783" evidence="1">
    <location>
        <begin position="29"/>
        <end position="187"/>
    </location>
</feature>
<sequence length="187" mass="19997">MPTTFRTAVFKLACLAACAFGPALSAHAATKTEDFNADFPAWESGWFAKHSNASNFCTSNYCLVDGDWADPSNTVRGTAGSGIWLSSEGGWSSSPITINFDAAFGATLKAMQIDVAVYVESTFSAWDSNGNPVYSKVLRVDSYKDVPTSRYQTLHFKSATGIAGFSFSGPADGNTVIDNITVKTTRQ</sequence>
<evidence type="ECO:0000256" key="1">
    <source>
        <dbReference type="SAM" id="SignalP"/>
    </source>
</evidence>
<gene>
    <name evidence="2" type="ORF">GCM10009107_03900</name>
</gene>
<accession>A0ABN1JJW3</accession>
<comment type="caution">
    <text evidence="2">The sequence shown here is derived from an EMBL/GenBank/DDBJ whole genome shotgun (WGS) entry which is preliminary data.</text>
</comment>
<proteinExistence type="predicted"/>